<feature type="transmembrane region" description="Helical" evidence="1">
    <location>
        <begin position="111"/>
        <end position="127"/>
    </location>
</feature>
<evidence type="ECO:0000313" key="3">
    <source>
        <dbReference type="EMBL" id="RQG91535.1"/>
    </source>
</evidence>
<dbReference type="Proteomes" id="UP000273828">
    <property type="component" value="Unassembled WGS sequence"/>
</dbReference>
<feature type="transmembrane region" description="Helical" evidence="1">
    <location>
        <begin position="79"/>
        <end position="99"/>
    </location>
</feature>
<accession>A0A3N6P6Q0</accession>
<dbReference type="AlphaFoldDB" id="A0A3N6P6Q0"/>
<organism evidence="3 4">
    <name type="scientific">Natrarchaeobius halalkaliphilus</name>
    <dbReference type="NCBI Taxonomy" id="1679091"/>
    <lineage>
        <taxon>Archaea</taxon>
        <taxon>Methanobacteriati</taxon>
        <taxon>Methanobacteriota</taxon>
        <taxon>Stenosarchaea group</taxon>
        <taxon>Halobacteria</taxon>
        <taxon>Halobacteriales</taxon>
        <taxon>Natrialbaceae</taxon>
        <taxon>Natrarchaeobius</taxon>
    </lineage>
</organism>
<dbReference type="OrthoDB" id="197974at2157"/>
<dbReference type="NCBIfam" id="NF037970">
    <property type="entry name" value="vanZ_1"/>
    <property type="match status" value="1"/>
</dbReference>
<name>A0A3N6P6Q0_9EURY</name>
<dbReference type="Pfam" id="PF04892">
    <property type="entry name" value="VanZ"/>
    <property type="match status" value="1"/>
</dbReference>
<evidence type="ECO:0000259" key="2">
    <source>
        <dbReference type="Pfam" id="PF04892"/>
    </source>
</evidence>
<evidence type="ECO:0000256" key="1">
    <source>
        <dbReference type="SAM" id="Phobius"/>
    </source>
</evidence>
<dbReference type="PANTHER" id="PTHR28008">
    <property type="entry name" value="DOMAIN PROTEIN, PUTATIVE (AFU_ORTHOLOGUE AFUA_3G10980)-RELATED"/>
    <property type="match status" value="1"/>
</dbReference>
<dbReference type="EMBL" id="REFY01000002">
    <property type="protein sequence ID" value="RQG91535.1"/>
    <property type="molecule type" value="Genomic_DNA"/>
</dbReference>
<keyword evidence="1" id="KW-0472">Membrane</keyword>
<comment type="caution">
    <text evidence="3">The sequence shown here is derived from an EMBL/GenBank/DDBJ whole genome shotgun (WGS) entry which is preliminary data.</text>
</comment>
<keyword evidence="1" id="KW-1133">Transmembrane helix</keyword>
<feature type="transmembrane region" description="Helical" evidence="1">
    <location>
        <begin position="12"/>
        <end position="31"/>
    </location>
</feature>
<keyword evidence="4" id="KW-1185">Reference proteome</keyword>
<dbReference type="PANTHER" id="PTHR28008:SF1">
    <property type="entry name" value="DOMAIN PROTEIN, PUTATIVE (AFU_ORTHOLOGUE AFUA_3G10980)-RELATED"/>
    <property type="match status" value="1"/>
</dbReference>
<proteinExistence type="predicted"/>
<feature type="transmembrane region" description="Helical" evidence="1">
    <location>
        <begin position="51"/>
        <end position="67"/>
    </location>
</feature>
<keyword evidence="1" id="KW-0812">Transmembrane</keyword>
<feature type="domain" description="VanZ-like" evidence="2">
    <location>
        <begin position="51"/>
        <end position="124"/>
    </location>
</feature>
<gene>
    <name evidence="3" type="ORF">EA462_06130</name>
</gene>
<dbReference type="RefSeq" id="WP_124177667.1">
    <property type="nucleotide sequence ID" value="NZ_REFY01000002.1"/>
</dbReference>
<evidence type="ECO:0000313" key="4">
    <source>
        <dbReference type="Proteomes" id="UP000273828"/>
    </source>
</evidence>
<protein>
    <submittedName>
        <fullName evidence="3">VanZ family protein</fullName>
    </submittedName>
</protein>
<sequence>MTVRIPLLPPVVRWGLVAGVAAFIFYASILSPPPETVVDTAQPGFLPLDKWRHFVAYATLGYALAYATSTTWDGRRWRAFVLVVALTSLYGAGIELGQSVVPDRGFDPGDVVANALGATLVLFWFAIRPRLELTPVSQWISGSNSTESKGPSE</sequence>
<reference evidence="3 4" key="1">
    <citation type="submission" date="2018-10" db="EMBL/GenBank/DDBJ databases">
        <title>Natrarchaeobius chitinivorans gen. nov., sp. nov., and Natrarchaeobius haloalkaliphilus sp. nov., alkaliphilic, chitin-utilizing haloarchaea from hypersaline alkaline lakes.</title>
        <authorList>
            <person name="Sorokin D.Y."/>
            <person name="Elcheninov A.G."/>
            <person name="Kostrikina N.A."/>
            <person name="Bale N.J."/>
            <person name="Sinninghe Damste J.S."/>
            <person name="Khijniak T.V."/>
            <person name="Kublanov I.V."/>
            <person name="Toshchakov S.V."/>
        </authorList>
    </citation>
    <scope>NUCLEOTIDE SEQUENCE [LARGE SCALE GENOMIC DNA]</scope>
    <source>
        <strain evidence="3 4">AArcht-Sl</strain>
    </source>
</reference>
<dbReference type="InterPro" id="IPR006976">
    <property type="entry name" value="VanZ-like"/>
</dbReference>